<dbReference type="Proteomes" id="UP000077202">
    <property type="component" value="Unassembled WGS sequence"/>
</dbReference>
<proteinExistence type="predicted"/>
<organism evidence="1 2">
    <name type="scientific">Marchantia polymorpha subsp. ruderalis</name>
    <dbReference type="NCBI Taxonomy" id="1480154"/>
    <lineage>
        <taxon>Eukaryota</taxon>
        <taxon>Viridiplantae</taxon>
        <taxon>Streptophyta</taxon>
        <taxon>Embryophyta</taxon>
        <taxon>Marchantiophyta</taxon>
        <taxon>Marchantiopsida</taxon>
        <taxon>Marchantiidae</taxon>
        <taxon>Marchantiales</taxon>
        <taxon>Marchantiaceae</taxon>
        <taxon>Marchantia</taxon>
    </lineage>
</organism>
<sequence>MLASSCCDSRYYCPGLTSKLAYSMAYNAHDLEQRVNIVQLHPVPTISATPMASQRMSCLFIALIAVTVASAQAQFQAPSPSFFSTPPVVAPSAPVPVVAPPTPTAAIPAAATTPSSTPSVTPSAPKVAPVAAPVAALTTTTAPAPGPASAQNAGATVGISGWTTLVLASGLVVAAVF</sequence>
<evidence type="ECO:0000313" key="2">
    <source>
        <dbReference type="Proteomes" id="UP000077202"/>
    </source>
</evidence>
<dbReference type="EMBL" id="LVLJ01002916">
    <property type="protein sequence ID" value="OAE23216.1"/>
    <property type="molecule type" value="Genomic_DNA"/>
</dbReference>
<dbReference type="AlphaFoldDB" id="A0A176VTN6"/>
<gene>
    <name evidence="1" type="ORF">AXG93_1630s1310</name>
</gene>
<protein>
    <submittedName>
        <fullName evidence="1">Uncharacterized protein</fullName>
    </submittedName>
</protein>
<keyword evidence="2" id="KW-1185">Reference proteome</keyword>
<accession>A0A176VTN6</accession>
<comment type="caution">
    <text evidence="1">The sequence shown here is derived from an EMBL/GenBank/DDBJ whole genome shotgun (WGS) entry which is preliminary data.</text>
</comment>
<name>A0A176VTN6_MARPO</name>
<reference evidence="1" key="1">
    <citation type="submission" date="2016-03" db="EMBL/GenBank/DDBJ databases">
        <title>Mechanisms controlling the formation of the plant cell surface in tip-growing cells are functionally conserved among land plants.</title>
        <authorList>
            <person name="Honkanen S."/>
            <person name="Jones V.A."/>
            <person name="Morieri G."/>
            <person name="Champion C."/>
            <person name="Hetherington A.J."/>
            <person name="Kelly S."/>
            <person name="Saint-Marcoux D."/>
            <person name="Proust H."/>
            <person name="Prescott H."/>
            <person name="Dolan L."/>
        </authorList>
    </citation>
    <scope>NUCLEOTIDE SEQUENCE [LARGE SCALE GENOMIC DNA]</scope>
    <source>
        <tissue evidence="1">Whole gametophyte</tissue>
    </source>
</reference>
<evidence type="ECO:0000313" key="1">
    <source>
        <dbReference type="EMBL" id="OAE23216.1"/>
    </source>
</evidence>